<evidence type="ECO:0000313" key="6">
    <source>
        <dbReference type="EMBL" id="SDG17514.1"/>
    </source>
</evidence>
<dbReference type="InterPro" id="IPR046335">
    <property type="entry name" value="LacI/GalR-like_sensor"/>
</dbReference>
<keyword evidence="7" id="KW-1185">Reference proteome</keyword>
<feature type="compositionally biased region" description="Basic and acidic residues" evidence="4">
    <location>
        <begin position="1"/>
        <end position="18"/>
    </location>
</feature>
<sequence>MGADHAGSDHAGSDHVDSGPDAGVARPPSRRPTGRDVAELAGVSQATVSLVFSGAGDRRVSKATQQRVRLAALRLRYQPQAAARQLRLGRTDLILLAVPNIRGQFFAKMLAGAHEAAAKEGLTVVVSSDWSSEMLTRTTTMNQFDGLLLCSPLDRQVGEPPAFIPAVFVDADPALTGEGRQVLELDVAGGMRMALKHLVKLGHRRVGRLRYRRQAYTFRARQRAFEEATAHLDVAEREIAPREGLDASRAAALELLRLDDPPSAVMCDDDAAAAGVYHAAAELGLRIPDDISVVGMDDIDAAELFTPGLTTVDLKGEEIGRLAMSAVAALLRGDEPGVLKPVSPDLVVRSSTARPAPRRGGTGQE</sequence>
<dbReference type="InterPro" id="IPR000843">
    <property type="entry name" value="HTH_LacI"/>
</dbReference>
<dbReference type="PANTHER" id="PTHR30146:SF138">
    <property type="entry name" value="TRANSCRIPTIONAL REGULATORY PROTEIN"/>
    <property type="match status" value="1"/>
</dbReference>
<gene>
    <name evidence="6" type="ORF">SAMN05421505_102151</name>
</gene>
<evidence type="ECO:0000256" key="3">
    <source>
        <dbReference type="ARBA" id="ARBA00023163"/>
    </source>
</evidence>
<accession>A0A1G7S3H2</accession>
<dbReference type="PROSITE" id="PS50932">
    <property type="entry name" value="HTH_LACI_2"/>
    <property type="match status" value="1"/>
</dbReference>
<dbReference type="InterPro" id="IPR010982">
    <property type="entry name" value="Lambda_DNA-bd_dom_sf"/>
</dbReference>
<feature type="domain" description="HTH lacI-type" evidence="5">
    <location>
        <begin position="32"/>
        <end position="88"/>
    </location>
</feature>
<dbReference type="Gene3D" id="3.40.50.2300">
    <property type="match status" value="2"/>
</dbReference>
<dbReference type="CDD" id="cd01392">
    <property type="entry name" value="HTH_LacI"/>
    <property type="match status" value="1"/>
</dbReference>
<dbReference type="PANTHER" id="PTHR30146">
    <property type="entry name" value="LACI-RELATED TRANSCRIPTIONAL REPRESSOR"/>
    <property type="match status" value="1"/>
</dbReference>
<dbReference type="GO" id="GO:0000976">
    <property type="term" value="F:transcription cis-regulatory region binding"/>
    <property type="evidence" value="ECO:0007669"/>
    <property type="project" value="TreeGrafter"/>
</dbReference>
<evidence type="ECO:0000259" key="5">
    <source>
        <dbReference type="PROSITE" id="PS50932"/>
    </source>
</evidence>
<dbReference type="STRING" id="504805.SAMN05421505_102151"/>
<evidence type="ECO:0000256" key="4">
    <source>
        <dbReference type="SAM" id="MobiDB-lite"/>
    </source>
</evidence>
<evidence type="ECO:0000256" key="1">
    <source>
        <dbReference type="ARBA" id="ARBA00023015"/>
    </source>
</evidence>
<dbReference type="EMBL" id="FNCN01000002">
    <property type="protein sequence ID" value="SDG17514.1"/>
    <property type="molecule type" value="Genomic_DNA"/>
</dbReference>
<protein>
    <submittedName>
        <fullName evidence="6">LacI family transcriptional regulator</fullName>
    </submittedName>
</protein>
<organism evidence="6 7">
    <name type="scientific">Sinosporangium album</name>
    <dbReference type="NCBI Taxonomy" id="504805"/>
    <lineage>
        <taxon>Bacteria</taxon>
        <taxon>Bacillati</taxon>
        <taxon>Actinomycetota</taxon>
        <taxon>Actinomycetes</taxon>
        <taxon>Streptosporangiales</taxon>
        <taxon>Streptosporangiaceae</taxon>
        <taxon>Sinosporangium</taxon>
    </lineage>
</organism>
<evidence type="ECO:0000256" key="2">
    <source>
        <dbReference type="ARBA" id="ARBA00023125"/>
    </source>
</evidence>
<feature type="region of interest" description="Disordered" evidence="4">
    <location>
        <begin position="336"/>
        <end position="365"/>
    </location>
</feature>
<dbReference type="SMART" id="SM00354">
    <property type="entry name" value="HTH_LACI"/>
    <property type="match status" value="1"/>
</dbReference>
<keyword evidence="3" id="KW-0804">Transcription</keyword>
<evidence type="ECO:0000313" key="7">
    <source>
        <dbReference type="Proteomes" id="UP000198923"/>
    </source>
</evidence>
<dbReference type="Gene3D" id="1.10.260.40">
    <property type="entry name" value="lambda repressor-like DNA-binding domains"/>
    <property type="match status" value="1"/>
</dbReference>
<keyword evidence="2" id="KW-0238">DNA-binding</keyword>
<dbReference type="SUPFAM" id="SSF47413">
    <property type="entry name" value="lambda repressor-like DNA-binding domains"/>
    <property type="match status" value="1"/>
</dbReference>
<dbReference type="Pfam" id="PF00356">
    <property type="entry name" value="LacI"/>
    <property type="match status" value="1"/>
</dbReference>
<name>A0A1G7S3H2_9ACTN</name>
<proteinExistence type="predicted"/>
<dbReference type="CDD" id="cd06267">
    <property type="entry name" value="PBP1_LacI_sugar_binding-like"/>
    <property type="match status" value="1"/>
</dbReference>
<dbReference type="InterPro" id="IPR028082">
    <property type="entry name" value="Peripla_BP_I"/>
</dbReference>
<dbReference type="Pfam" id="PF13377">
    <property type="entry name" value="Peripla_BP_3"/>
    <property type="match status" value="1"/>
</dbReference>
<feature type="region of interest" description="Disordered" evidence="4">
    <location>
        <begin position="1"/>
        <end position="35"/>
    </location>
</feature>
<dbReference type="AlphaFoldDB" id="A0A1G7S3H2"/>
<keyword evidence="1" id="KW-0805">Transcription regulation</keyword>
<dbReference type="Proteomes" id="UP000198923">
    <property type="component" value="Unassembled WGS sequence"/>
</dbReference>
<dbReference type="GO" id="GO:0003700">
    <property type="term" value="F:DNA-binding transcription factor activity"/>
    <property type="evidence" value="ECO:0007669"/>
    <property type="project" value="TreeGrafter"/>
</dbReference>
<dbReference type="SUPFAM" id="SSF53822">
    <property type="entry name" value="Periplasmic binding protein-like I"/>
    <property type="match status" value="1"/>
</dbReference>
<reference evidence="6 7" key="1">
    <citation type="submission" date="2016-10" db="EMBL/GenBank/DDBJ databases">
        <authorList>
            <person name="de Groot N.N."/>
        </authorList>
    </citation>
    <scope>NUCLEOTIDE SEQUENCE [LARGE SCALE GENOMIC DNA]</scope>
    <source>
        <strain evidence="6 7">CPCC 201354</strain>
    </source>
</reference>